<feature type="compositionally biased region" description="Acidic residues" evidence="2">
    <location>
        <begin position="209"/>
        <end position="230"/>
    </location>
</feature>
<reference evidence="3 4" key="1">
    <citation type="journal article" date="2019" name="Sci. Rep.">
        <title>A high-quality genome of Eragrostis curvula grass provides insights into Poaceae evolution and supports new strategies to enhance forage quality.</title>
        <authorList>
            <person name="Carballo J."/>
            <person name="Santos B.A.C.M."/>
            <person name="Zappacosta D."/>
            <person name="Garbus I."/>
            <person name="Selva J.P."/>
            <person name="Gallo C.A."/>
            <person name="Diaz A."/>
            <person name="Albertini E."/>
            <person name="Caccamo M."/>
            <person name="Echenique V."/>
        </authorList>
    </citation>
    <scope>NUCLEOTIDE SEQUENCE [LARGE SCALE GENOMIC DNA]</scope>
    <source>
        <strain evidence="4">cv. Victoria</strain>
        <tissue evidence="3">Leaf</tissue>
    </source>
</reference>
<keyword evidence="4" id="KW-1185">Reference proteome</keyword>
<dbReference type="OrthoDB" id="717746at2759"/>
<protein>
    <submittedName>
        <fullName evidence="3">Uncharacterized protein</fullName>
    </submittedName>
</protein>
<dbReference type="Proteomes" id="UP000324897">
    <property type="component" value="Chromosome 6"/>
</dbReference>
<evidence type="ECO:0000313" key="4">
    <source>
        <dbReference type="Proteomes" id="UP000324897"/>
    </source>
</evidence>
<accession>A0A5J9WMU0</accession>
<dbReference type="SUPFAM" id="SSF81382">
    <property type="entry name" value="Skp1 dimerisation domain-like"/>
    <property type="match status" value="1"/>
</dbReference>
<dbReference type="InterPro" id="IPR036296">
    <property type="entry name" value="SKP1-like_dim_sf"/>
</dbReference>
<feature type="compositionally biased region" description="Low complexity" evidence="2">
    <location>
        <begin position="1"/>
        <end position="11"/>
    </location>
</feature>
<dbReference type="Gene3D" id="3.30.710.10">
    <property type="entry name" value="Potassium Channel Kv1.1, Chain A"/>
    <property type="match status" value="1"/>
</dbReference>
<dbReference type="EMBL" id="RWGY01000002">
    <property type="protein sequence ID" value="TVU49499.1"/>
    <property type="molecule type" value="Genomic_DNA"/>
</dbReference>
<evidence type="ECO:0000256" key="1">
    <source>
        <dbReference type="ARBA" id="ARBA00004906"/>
    </source>
</evidence>
<evidence type="ECO:0000313" key="3">
    <source>
        <dbReference type="EMBL" id="TVU49499.1"/>
    </source>
</evidence>
<feature type="compositionally biased region" description="Gly residues" evidence="2">
    <location>
        <begin position="271"/>
        <end position="286"/>
    </location>
</feature>
<dbReference type="GO" id="GO:0006511">
    <property type="term" value="P:ubiquitin-dependent protein catabolic process"/>
    <property type="evidence" value="ECO:0007669"/>
    <property type="project" value="InterPro"/>
</dbReference>
<comment type="caution">
    <text evidence="3">The sequence shown here is derived from an EMBL/GenBank/DDBJ whole genome shotgun (WGS) entry which is preliminary data.</text>
</comment>
<dbReference type="Gramene" id="TVU49499">
    <property type="protein sequence ID" value="TVU49499"/>
    <property type="gene ID" value="EJB05_00812"/>
</dbReference>
<dbReference type="InterPro" id="IPR011333">
    <property type="entry name" value="SKP1/BTB/POZ_sf"/>
</dbReference>
<comment type="pathway">
    <text evidence="1">Protein modification; protein ubiquitination.</text>
</comment>
<name>A0A5J9WMU0_9POAL</name>
<feature type="region of interest" description="Disordered" evidence="2">
    <location>
        <begin position="209"/>
        <end position="286"/>
    </location>
</feature>
<organism evidence="3 4">
    <name type="scientific">Eragrostis curvula</name>
    <name type="common">weeping love grass</name>
    <dbReference type="NCBI Taxonomy" id="38414"/>
    <lineage>
        <taxon>Eukaryota</taxon>
        <taxon>Viridiplantae</taxon>
        <taxon>Streptophyta</taxon>
        <taxon>Embryophyta</taxon>
        <taxon>Tracheophyta</taxon>
        <taxon>Spermatophyta</taxon>
        <taxon>Magnoliopsida</taxon>
        <taxon>Liliopsida</taxon>
        <taxon>Poales</taxon>
        <taxon>Poaceae</taxon>
        <taxon>PACMAD clade</taxon>
        <taxon>Chloridoideae</taxon>
        <taxon>Eragrostideae</taxon>
        <taxon>Eragrostidinae</taxon>
        <taxon>Eragrostis</taxon>
    </lineage>
</organism>
<feature type="region of interest" description="Disordered" evidence="2">
    <location>
        <begin position="1"/>
        <end position="39"/>
    </location>
</feature>
<gene>
    <name evidence="3" type="ORF">EJB05_00812</name>
</gene>
<sequence length="286" mass="30967">MEAAAPTTPVPRAREAFPASRQDHRPSAPLGSGNPFAAEQKPAAAASSRLCAADLLRPDHHAVRLPSSSTSPVFIISHFLILYNLLCVRSLMEVTLLDGTFHEVDPNDVALLSQHIEISMPVIRSEDSFSRFRRFMNMHQHEETTNVTEEWDAMFTEEIKDTDTLHDLLMLASITGQEHLMNILCKRTADMLKKRLPADVAELLNLPYDNEEENVLPEVPGDSDGEDDGTSTDANDGDGGGGDDEENVLPPEVPGDGAQDDGPSPDARNNDGGGSNNGSGGRMMGL</sequence>
<dbReference type="AlphaFoldDB" id="A0A5J9WMU0"/>
<evidence type="ECO:0000256" key="2">
    <source>
        <dbReference type="SAM" id="MobiDB-lite"/>
    </source>
</evidence>
<proteinExistence type="predicted"/>